<dbReference type="PROSITE" id="PS00041">
    <property type="entry name" value="HTH_ARAC_FAMILY_1"/>
    <property type="match status" value="1"/>
</dbReference>
<evidence type="ECO:0000256" key="3">
    <source>
        <dbReference type="ARBA" id="ARBA00023163"/>
    </source>
</evidence>
<protein>
    <submittedName>
        <fullName evidence="5">AraC family transcriptional regulator</fullName>
    </submittedName>
</protein>
<name>A0A9D1PRS6_9FIRM</name>
<dbReference type="GO" id="GO:0043565">
    <property type="term" value="F:sequence-specific DNA binding"/>
    <property type="evidence" value="ECO:0007669"/>
    <property type="project" value="InterPro"/>
</dbReference>
<evidence type="ECO:0000259" key="4">
    <source>
        <dbReference type="PROSITE" id="PS01124"/>
    </source>
</evidence>
<accession>A0A9D1PRS6</accession>
<comment type="caution">
    <text evidence="5">The sequence shown here is derived from an EMBL/GenBank/DDBJ whole genome shotgun (WGS) entry which is preliminary data.</text>
</comment>
<evidence type="ECO:0000256" key="2">
    <source>
        <dbReference type="ARBA" id="ARBA00023125"/>
    </source>
</evidence>
<dbReference type="GO" id="GO:0003700">
    <property type="term" value="F:DNA-binding transcription factor activity"/>
    <property type="evidence" value="ECO:0007669"/>
    <property type="project" value="InterPro"/>
</dbReference>
<keyword evidence="2" id="KW-0238">DNA-binding</keyword>
<dbReference type="InterPro" id="IPR018062">
    <property type="entry name" value="HTH_AraC-typ_CS"/>
</dbReference>
<dbReference type="InterPro" id="IPR018060">
    <property type="entry name" value="HTH_AraC"/>
</dbReference>
<dbReference type="Proteomes" id="UP000824162">
    <property type="component" value="Unassembled WGS sequence"/>
</dbReference>
<organism evidence="5 6">
    <name type="scientific">Candidatus Monoglobus merdigallinarum</name>
    <dbReference type="NCBI Taxonomy" id="2838698"/>
    <lineage>
        <taxon>Bacteria</taxon>
        <taxon>Bacillati</taxon>
        <taxon>Bacillota</taxon>
        <taxon>Clostridia</taxon>
        <taxon>Monoglobales</taxon>
        <taxon>Monoglobaceae</taxon>
        <taxon>Monoglobus</taxon>
    </lineage>
</organism>
<feature type="non-terminal residue" evidence="5">
    <location>
        <position position="1"/>
    </location>
</feature>
<proteinExistence type="predicted"/>
<dbReference type="SMART" id="SM00342">
    <property type="entry name" value="HTH_ARAC"/>
    <property type="match status" value="1"/>
</dbReference>
<evidence type="ECO:0000256" key="1">
    <source>
        <dbReference type="ARBA" id="ARBA00023015"/>
    </source>
</evidence>
<dbReference type="PANTHER" id="PTHR43280">
    <property type="entry name" value="ARAC-FAMILY TRANSCRIPTIONAL REGULATOR"/>
    <property type="match status" value="1"/>
</dbReference>
<evidence type="ECO:0000313" key="5">
    <source>
        <dbReference type="EMBL" id="HIV86338.1"/>
    </source>
</evidence>
<dbReference type="SUPFAM" id="SSF46689">
    <property type="entry name" value="Homeodomain-like"/>
    <property type="match status" value="2"/>
</dbReference>
<dbReference type="PRINTS" id="PR00032">
    <property type="entry name" value="HTHARAC"/>
</dbReference>
<gene>
    <name evidence="5" type="ORF">H9900_05980</name>
</gene>
<dbReference type="PANTHER" id="PTHR43280:SF10">
    <property type="entry name" value="REGULATORY PROTEIN POCR"/>
    <property type="match status" value="1"/>
</dbReference>
<dbReference type="InterPro" id="IPR020449">
    <property type="entry name" value="Tscrpt_reg_AraC-type_HTH"/>
</dbReference>
<feature type="domain" description="HTH araC/xylS-type" evidence="4">
    <location>
        <begin position="111"/>
        <end position="210"/>
    </location>
</feature>
<reference evidence="5" key="1">
    <citation type="journal article" date="2021" name="PeerJ">
        <title>Extensive microbial diversity within the chicken gut microbiome revealed by metagenomics and culture.</title>
        <authorList>
            <person name="Gilroy R."/>
            <person name="Ravi A."/>
            <person name="Getino M."/>
            <person name="Pursley I."/>
            <person name="Horton D.L."/>
            <person name="Alikhan N.F."/>
            <person name="Baker D."/>
            <person name="Gharbi K."/>
            <person name="Hall N."/>
            <person name="Watson M."/>
            <person name="Adriaenssens E.M."/>
            <person name="Foster-Nyarko E."/>
            <person name="Jarju S."/>
            <person name="Secka A."/>
            <person name="Antonio M."/>
            <person name="Oren A."/>
            <person name="Chaudhuri R.R."/>
            <person name="La Ragione R."/>
            <person name="Hildebrand F."/>
            <person name="Pallen M.J."/>
        </authorList>
    </citation>
    <scope>NUCLEOTIDE SEQUENCE</scope>
    <source>
        <strain evidence="5">5790</strain>
    </source>
</reference>
<dbReference type="Pfam" id="PF12833">
    <property type="entry name" value="HTH_18"/>
    <property type="match status" value="1"/>
</dbReference>
<reference evidence="5" key="2">
    <citation type="submission" date="2021-04" db="EMBL/GenBank/DDBJ databases">
        <authorList>
            <person name="Gilroy R."/>
        </authorList>
    </citation>
    <scope>NUCLEOTIDE SEQUENCE</scope>
    <source>
        <strain evidence="5">5790</strain>
    </source>
</reference>
<dbReference type="Gene3D" id="1.10.10.60">
    <property type="entry name" value="Homeodomain-like"/>
    <property type="match status" value="2"/>
</dbReference>
<keyword evidence="1" id="KW-0805">Transcription regulation</keyword>
<dbReference type="InterPro" id="IPR009057">
    <property type="entry name" value="Homeodomain-like_sf"/>
</dbReference>
<dbReference type="PROSITE" id="PS01124">
    <property type="entry name" value="HTH_ARAC_FAMILY_2"/>
    <property type="match status" value="1"/>
</dbReference>
<sequence>VIHKIVEVSGMKERFLLRFPDSVIKDIIEPGKKKSYIRNFDVCCVHTPESTRKNIENRLLRIEYELSNLDDMSGLMIKSYILELMIGIVRARSKQRAELMPENFAASIVIKKAVEFISLNYSRQITLEKTADYVSMSPTYFSKKFKKEIGVGFNEYLRRYRLSEAEKLLKSDFGGSITDIAARCGFNDSNYFATVFRAEYGLSPKKFRQLP</sequence>
<dbReference type="AlphaFoldDB" id="A0A9D1PRS6"/>
<dbReference type="EMBL" id="DXIJ01000125">
    <property type="protein sequence ID" value="HIV86338.1"/>
    <property type="molecule type" value="Genomic_DNA"/>
</dbReference>
<keyword evidence="3" id="KW-0804">Transcription</keyword>
<evidence type="ECO:0000313" key="6">
    <source>
        <dbReference type="Proteomes" id="UP000824162"/>
    </source>
</evidence>